<organism evidence="3 4">
    <name type="scientific">Amycolatopsis xylanica</name>
    <dbReference type="NCBI Taxonomy" id="589385"/>
    <lineage>
        <taxon>Bacteria</taxon>
        <taxon>Bacillati</taxon>
        <taxon>Actinomycetota</taxon>
        <taxon>Actinomycetes</taxon>
        <taxon>Pseudonocardiales</taxon>
        <taxon>Pseudonocardiaceae</taxon>
        <taxon>Amycolatopsis</taxon>
    </lineage>
</organism>
<evidence type="ECO:0000256" key="2">
    <source>
        <dbReference type="SAM" id="SignalP"/>
    </source>
</evidence>
<dbReference type="Pfam" id="PF13653">
    <property type="entry name" value="GDPD_2"/>
    <property type="match status" value="1"/>
</dbReference>
<dbReference type="PANTHER" id="PTHR31571:SF1">
    <property type="entry name" value="ALTERED INHERITANCE OF MITOCHONDRIA PROTEIN 6"/>
    <property type="match status" value="1"/>
</dbReference>
<name>A0A1H2YIY4_9PSEU</name>
<dbReference type="SUPFAM" id="SSF51695">
    <property type="entry name" value="PLC-like phosphodiesterases"/>
    <property type="match status" value="1"/>
</dbReference>
<evidence type="ECO:0000256" key="1">
    <source>
        <dbReference type="ARBA" id="ARBA00014286"/>
    </source>
</evidence>
<dbReference type="GO" id="GO:0008081">
    <property type="term" value="F:phosphoric diester hydrolase activity"/>
    <property type="evidence" value="ECO:0007669"/>
    <property type="project" value="InterPro"/>
</dbReference>
<sequence>MTRKLIAAMLAALVMATLASAPASASRQVRPLAQAHAHNDYEHTRPLFDALDQGFSSVEADIFLVDGQLLVGHTAGELKPDRTLESLYLEPLRKRVLDNFGHVYRRPSAFQLLVDVKSEANSTYEALQKRLNDPRYSFLFTTYAFGLVLQGPVTAVLSGSRPKDVLVAQRYRKAFYDGRILDQADLHIGDDRRVTPLVSDDWTEVFTWTGAGPMPAAERAKLRQITQDAHRAGQKVRFWATPDGAGADRTALWQEQLDAGVDFLNTDDLSGLADFLKKQ</sequence>
<accession>A0A1H2YIY4</accession>
<dbReference type="GO" id="GO:0006629">
    <property type="term" value="P:lipid metabolic process"/>
    <property type="evidence" value="ECO:0007669"/>
    <property type="project" value="InterPro"/>
</dbReference>
<dbReference type="Gene3D" id="3.20.20.190">
    <property type="entry name" value="Phosphatidylinositol (PI) phosphodiesterase"/>
    <property type="match status" value="1"/>
</dbReference>
<feature type="signal peptide" evidence="2">
    <location>
        <begin position="1"/>
        <end position="25"/>
    </location>
</feature>
<dbReference type="AlphaFoldDB" id="A0A1H2YIY4"/>
<dbReference type="PANTHER" id="PTHR31571">
    <property type="entry name" value="ALTERED INHERITANCE OF MITOCHONDRIA PROTEIN 6"/>
    <property type="match status" value="1"/>
</dbReference>
<gene>
    <name evidence="3" type="ORF">SAMN05421504_102146</name>
</gene>
<dbReference type="CDD" id="cd08577">
    <property type="entry name" value="PI-PLCc_GDPD_SF_unchar3"/>
    <property type="match status" value="1"/>
</dbReference>
<proteinExistence type="predicted"/>
<dbReference type="EMBL" id="FNON01000002">
    <property type="protein sequence ID" value="SDX04945.1"/>
    <property type="molecule type" value="Genomic_DNA"/>
</dbReference>
<dbReference type="InterPro" id="IPR017946">
    <property type="entry name" value="PLC-like_Pdiesterase_TIM-brl"/>
</dbReference>
<dbReference type="Proteomes" id="UP000199515">
    <property type="component" value="Unassembled WGS sequence"/>
</dbReference>
<dbReference type="InterPro" id="IPR051236">
    <property type="entry name" value="HAT_RTT109-like"/>
</dbReference>
<keyword evidence="2" id="KW-0732">Signal</keyword>
<dbReference type="RefSeq" id="WP_091288082.1">
    <property type="nucleotide sequence ID" value="NZ_FNON01000002.1"/>
</dbReference>
<feature type="chain" id="PRO_5011621672" description="Altered inheritance of mitochondria protein 6" evidence="2">
    <location>
        <begin position="26"/>
        <end position="279"/>
    </location>
</feature>
<dbReference type="STRING" id="589385.SAMN05421504_102146"/>
<evidence type="ECO:0000313" key="4">
    <source>
        <dbReference type="Proteomes" id="UP000199515"/>
    </source>
</evidence>
<reference evidence="3 4" key="1">
    <citation type="submission" date="2016-10" db="EMBL/GenBank/DDBJ databases">
        <authorList>
            <person name="de Groot N.N."/>
        </authorList>
    </citation>
    <scope>NUCLEOTIDE SEQUENCE [LARGE SCALE GENOMIC DNA]</scope>
    <source>
        <strain evidence="3 4">CPCC 202699</strain>
    </source>
</reference>
<protein>
    <recommendedName>
        <fullName evidence="1">Altered inheritance of mitochondria protein 6</fullName>
    </recommendedName>
</protein>
<dbReference type="InterPro" id="IPR039559">
    <property type="entry name" value="AIM6_PI-PLC-like_dom"/>
</dbReference>
<keyword evidence="4" id="KW-1185">Reference proteome</keyword>
<evidence type="ECO:0000313" key="3">
    <source>
        <dbReference type="EMBL" id="SDX04945.1"/>
    </source>
</evidence>
<dbReference type="OrthoDB" id="9794455at2"/>